<gene>
    <name evidence="6" type="ORF">BINO364_LOCUS9984</name>
</gene>
<dbReference type="AlphaFoldDB" id="A0A8J9USR3"/>
<evidence type="ECO:0000256" key="1">
    <source>
        <dbReference type="ARBA" id="ARBA00003843"/>
    </source>
</evidence>
<organism evidence="6 7">
    <name type="scientific">Brenthis ino</name>
    <name type="common">lesser marbled fritillary</name>
    <dbReference type="NCBI Taxonomy" id="405034"/>
    <lineage>
        <taxon>Eukaryota</taxon>
        <taxon>Metazoa</taxon>
        <taxon>Ecdysozoa</taxon>
        <taxon>Arthropoda</taxon>
        <taxon>Hexapoda</taxon>
        <taxon>Insecta</taxon>
        <taxon>Pterygota</taxon>
        <taxon>Neoptera</taxon>
        <taxon>Endopterygota</taxon>
        <taxon>Lepidoptera</taxon>
        <taxon>Glossata</taxon>
        <taxon>Ditrysia</taxon>
        <taxon>Papilionoidea</taxon>
        <taxon>Nymphalidae</taxon>
        <taxon>Heliconiinae</taxon>
        <taxon>Argynnini</taxon>
        <taxon>Brenthis</taxon>
    </lineage>
</organism>
<dbReference type="OrthoDB" id="1939344at2759"/>
<protein>
    <recommendedName>
        <fullName evidence="4">Dynein axonemal assembly factor 1 homolog</fullName>
    </recommendedName>
</protein>
<dbReference type="InterPro" id="IPR050576">
    <property type="entry name" value="Cilia_flagella_integrity"/>
</dbReference>
<dbReference type="SMART" id="SM00365">
    <property type="entry name" value="LRR_SD22"/>
    <property type="match status" value="5"/>
</dbReference>
<evidence type="ECO:0000256" key="3">
    <source>
        <dbReference type="ARBA" id="ARBA00022737"/>
    </source>
</evidence>
<feature type="compositionally biased region" description="Polar residues" evidence="5">
    <location>
        <begin position="592"/>
        <end position="648"/>
    </location>
</feature>
<feature type="non-terminal residue" evidence="6">
    <location>
        <position position="960"/>
    </location>
</feature>
<dbReference type="Proteomes" id="UP000838878">
    <property type="component" value="Chromosome 4"/>
</dbReference>
<feature type="region of interest" description="Disordered" evidence="5">
    <location>
        <begin position="423"/>
        <end position="496"/>
    </location>
</feature>
<sequence>MPITYSRGNVRKLAFRARGKSAQSLDVSAPRVDTNAGGDGRQFLQIRPALADHRNATLQRSNTILSGNSYVCKEDVKEDAINLQAVGEGKVQLSRTPQEKDRLPDRISLDRRGLSSIPHIVGEPGLRLLSLQHNLINTLSGLCPLDLSKLVFLDVYDNQIDKISSLERVFSLRVLLMGKNRIKRIEGLSNLLKLEVLDLHGNRITKVGGLSNQSELKVLNLAGNQIKCIGQMDLQGLVSLRELNLKRNRLRKLLGFQNTIKLQKLYLGNNDLQSIEDVSSVAEATTLTEVSLDGNPVALGGDCTPFLVSYLPNLVTLTNMHVSDQVRRAAMAWRSNKEAAHAAYCALSGSAQQAARRDQIIHNARTNWELLRSENKCFGNTASPLKQVDIEKELKLQTSSEAVTQTDDTQVVPTSVIPDLIASTRHVEAEDSDSKVNNSDTSRKTSTENLNSNPPLRKLQRSSTARKPSERRVNFSERSASQETDASHSTSTSSDLRLPPILLPIISSLENVKLSDSSEPILKRWESISSVDPVGDSSISSLPSSTSDSEEELNKRQFRRCPTVLRRRENFGTMRSKSVCDPESRRIKTNIKNCDNSENASNISCNTNQGSIATSSTSGSDNNSKTLKRQASLNSRISNRNIRSATITRRSERASSAHRASTARSKPKQTNLANLKSSEPVSKTIPMSKDREQGVDYLVEVSDGLVSAWGAGAVRRLAREWEWERARTVTKAAFHYVHFNAVAQSLPELKAKFPNVTHLSVRATGLQHLGQLHALAELRGLTGLTIMPEGNPIFMKTWREYAIYRLAHWGLKEINDEPVTDEEIKSANQTYNGLSDIVLRALPDAPLQPLLSRLGKNGNSSASAKAWLRAADPALRDVIAKEALQYKKGHVSQEDMNWRVRGGGQLSHAIELACGAAVRLRTLELQWPTIFVDMIEDVLKDFADMDSHVKDQMRMLMDSL</sequence>
<dbReference type="Pfam" id="PF13855">
    <property type="entry name" value="LRR_8"/>
    <property type="match status" value="1"/>
</dbReference>
<evidence type="ECO:0000313" key="7">
    <source>
        <dbReference type="Proteomes" id="UP000838878"/>
    </source>
</evidence>
<keyword evidence="7" id="KW-1185">Reference proteome</keyword>
<dbReference type="InterPro" id="IPR032675">
    <property type="entry name" value="LRR_dom_sf"/>
</dbReference>
<dbReference type="EMBL" id="OV170224">
    <property type="protein sequence ID" value="CAH0724249.1"/>
    <property type="molecule type" value="Genomic_DNA"/>
</dbReference>
<name>A0A8J9USR3_9NEOP</name>
<keyword evidence="2" id="KW-0433">Leucine-rich repeat</keyword>
<evidence type="ECO:0000256" key="4">
    <source>
        <dbReference type="ARBA" id="ARBA00024433"/>
    </source>
</evidence>
<keyword evidence="3" id="KW-0677">Repeat</keyword>
<evidence type="ECO:0000256" key="5">
    <source>
        <dbReference type="SAM" id="MobiDB-lite"/>
    </source>
</evidence>
<dbReference type="SUPFAM" id="SSF52075">
    <property type="entry name" value="Outer arm dynein light chain 1"/>
    <property type="match status" value="1"/>
</dbReference>
<dbReference type="Gene3D" id="3.80.10.10">
    <property type="entry name" value="Ribonuclease Inhibitor"/>
    <property type="match status" value="3"/>
</dbReference>
<dbReference type="SMART" id="SM00369">
    <property type="entry name" value="LRR_TYP"/>
    <property type="match status" value="5"/>
</dbReference>
<feature type="region of interest" description="Disordered" evidence="5">
    <location>
        <begin position="592"/>
        <end position="688"/>
    </location>
</feature>
<accession>A0A8J9USR3</accession>
<feature type="compositionally biased region" description="Basic and acidic residues" evidence="5">
    <location>
        <begin position="425"/>
        <end position="434"/>
    </location>
</feature>
<dbReference type="PANTHER" id="PTHR45973">
    <property type="entry name" value="PROTEIN PHOSPHATASE 1 REGULATORY SUBUNIT SDS22-RELATED"/>
    <property type="match status" value="1"/>
</dbReference>
<dbReference type="InterPro" id="IPR001611">
    <property type="entry name" value="Leu-rich_rpt"/>
</dbReference>
<proteinExistence type="predicted"/>
<evidence type="ECO:0000313" key="6">
    <source>
        <dbReference type="EMBL" id="CAH0724249.1"/>
    </source>
</evidence>
<dbReference type="InterPro" id="IPR003591">
    <property type="entry name" value="Leu-rich_rpt_typical-subtyp"/>
</dbReference>
<feature type="compositionally biased region" description="Polar residues" evidence="5">
    <location>
        <begin position="668"/>
        <end position="681"/>
    </location>
</feature>
<dbReference type="PANTHER" id="PTHR45973:SF8">
    <property type="entry name" value="LEUCINE-RICH REPEAT-CONTAINING PROTEIN 49"/>
    <property type="match status" value="1"/>
</dbReference>
<comment type="function">
    <text evidence="1">Cilium-specific protein required for cilia structures.</text>
</comment>
<evidence type="ECO:0000256" key="2">
    <source>
        <dbReference type="ARBA" id="ARBA00022614"/>
    </source>
</evidence>
<feature type="compositionally biased region" description="Low complexity" evidence="5">
    <location>
        <begin position="487"/>
        <end position="496"/>
    </location>
</feature>
<feature type="compositionally biased region" description="Low complexity" evidence="5">
    <location>
        <begin position="537"/>
        <end position="547"/>
    </location>
</feature>
<reference evidence="6" key="1">
    <citation type="submission" date="2021-12" db="EMBL/GenBank/DDBJ databases">
        <authorList>
            <person name="Martin H S."/>
        </authorList>
    </citation>
    <scope>NUCLEOTIDE SEQUENCE</scope>
</reference>
<feature type="region of interest" description="Disordered" evidence="5">
    <location>
        <begin position="530"/>
        <end position="555"/>
    </location>
</feature>